<dbReference type="InterPro" id="IPR036866">
    <property type="entry name" value="RibonucZ/Hydroxyglut_hydro"/>
</dbReference>
<protein>
    <submittedName>
        <fullName evidence="2">DNA uptake protein</fullName>
    </submittedName>
</protein>
<keyword evidence="1" id="KW-0472">Membrane</keyword>
<dbReference type="RefSeq" id="WP_104205902.1">
    <property type="nucleotide sequence ID" value="NZ_PHND01000001.1"/>
</dbReference>
<reference evidence="2 3" key="1">
    <citation type="submission" date="2017-11" db="EMBL/GenBank/DDBJ databases">
        <title>Genome sequence of Entomoplasma ellychniae ELCN-1 (ATCC 43707).</title>
        <authorList>
            <person name="Lo W.-S."/>
            <person name="Gasparich G.E."/>
            <person name="Kuo C.-H."/>
        </authorList>
    </citation>
    <scope>NUCLEOTIDE SEQUENCE [LARGE SCALE GENOMIC DNA]</scope>
    <source>
        <strain evidence="2 3">ELCN-1</strain>
    </source>
</reference>
<accession>A0A8E2UA47</accession>
<keyword evidence="3" id="KW-1185">Reference proteome</keyword>
<organism evidence="2 3">
    <name type="scientific">Entomoplasma ellychniae</name>
    <dbReference type="NCBI Taxonomy" id="2114"/>
    <lineage>
        <taxon>Bacteria</taxon>
        <taxon>Bacillati</taxon>
        <taxon>Mycoplasmatota</taxon>
        <taxon>Mollicutes</taxon>
        <taxon>Entomoplasmatales</taxon>
        <taxon>Entomoplasmataceae</taxon>
        <taxon>Entomoplasma</taxon>
    </lineage>
</organism>
<gene>
    <name evidence="2" type="ORF">EELLY_v1c04940</name>
</gene>
<dbReference type="EMBL" id="PHND01000001">
    <property type="protein sequence ID" value="PPE04814.1"/>
    <property type="molecule type" value="Genomic_DNA"/>
</dbReference>
<evidence type="ECO:0000256" key="1">
    <source>
        <dbReference type="SAM" id="Phobius"/>
    </source>
</evidence>
<name>A0A8E2UA47_9MOLU</name>
<dbReference type="Proteomes" id="UP000239010">
    <property type="component" value="Unassembled WGS sequence"/>
</dbReference>
<evidence type="ECO:0000313" key="3">
    <source>
        <dbReference type="Proteomes" id="UP000239010"/>
    </source>
</evidence>
<keyword evidence="1" id="KW-1133">Transmembrane helix</keyword>
<evidence type="ECO:0000313" key="2">
    <source>
        <dbReference type="EMBL" id="PPE04814.1"/>
    </source>
</evidence>
<comment type="caution">
    <text evidence="2">The sequence shown here is derived from an EMBL/GenBank/DDBJ whole genome shotgun (WGS) entry which is preliminary data.</text>
</comment>
<keyword evidence="1" id="KW-0812">Transmembrane</keyword>
<dbReference type="InterPro" id="IPR052159">
    <property type="entry name" value="Competence_DNA_uptake"/>
</dbReference>
<dbReference type="PANTHER" id="PTHR30619">
    <property type="entry name" value="DNA INTERNALIZATION/COMPETENCE PROTEIN COMEC/REC2"/>
    <property type="match status" value="1"/>
</dbReference>
<dbReference type="AlphaFoldDB" id="A0A8E2UA47"/>
<feature type="transmembrane region" description="Helical" evidence="1">
    <location>
        <begin position="7"/>
        <end position="28"/>
    </location>
</feature>
<dbReference type="PANTHER" id="PTHR30619:SF1">
    <property type="entry name" value="RECOMBINATION PROTEIN 2"/>
    <property type="match status" value="1"/>
</dbReference>
<dbReference type="Gene3D" id="3.60.15.10">
    <property type="entry name" value="Ribonuclease Z/Hydroxyacylglutathione hydrolase-like"/>
    <property type="match status" value="1"/>
</dbReference>
<proteinExistence type="predicted"/>
<dbReference type="SUPFAM" id="SSF56281">
    <property type="entry name" value="Metallo-hydrolase/oxidoreductase"/>
    <property type="match status" value="1"/>
</dbReference>
<sequence length="375" mass="42552">MKKVKAITLSLILILCLVIGSILFYIFLPSKTKELTNVNYYVMSVGNANFTIVEKDFHAVLIDAGSGVDSTSKNELEFAEIEHSHSNSESEQFFINNYQVSPKKNWTKAKKTSSKWAIDFMRNKAGIQYLDGIFISHKHSDHYDLVFEILKSYEQDKTKVIAPLEYDNLKKTIIRNAPNWNGKVDTKFSKKYNFLGGTFENLSAYSSNKTLKTLKEKPWEDPNDTSQVLRFTADGNTVLVLGDLQNQGILRDDKFMKKVEEKETALLIAAHHSSDNSATLKVAELIGQSKYTIFSTTMVTSKWDKFSGGHKSMNPKPITEKLVKQFGNDAEFFVTGDLDSEFSKIPEKQTNSSFKWSSRTNKIEILNNTILDSIK</sequence>